<proteinExistence type="predicted"/>
<dbReference type="CDD" id="cd02440">
    <property type="entry name" value="AdoMet_MTases"/>
    <property type="match status" value="1"/>
</dbReference>
<keyword evidence="3" id="KW-0949">S-adenosyl-L-methionine</keyword>
<comment type="caution">
    <text evidence="5">The sequence shown here is derived from an EMBL/GenBank/DDBJ whole genome shotgun (WGS) entry which is preliminary data.</text>
</comment>
<dbReference type="AlphaFoldDB" id="A0A4R3JXG0"/>
<dbReference type="Gene3D" id="3.40.50.150">
    <property type="entry name" value="Vaccinia Virus protein VP39"/>
    <property type="match status" value="1"/>
</dbReference>
<dbReference type="RefSeq" id="WP_172599390.1">
    <property type="nucleotide sequence ID" value="NZ_AP018721.1"/>
</dbReference>
<feature type="domain" description="Methyltransferase type 11" evidence="4">
    <location>
        <begin position="39"/>
        <end position="125"/>
    </location>
</feature>
<dbReference type="PANTHER" id="PTHR43464:SF19">
    <property type="entry name" value="UBIQUINONE BIOSYNTHESIS O-METHYLTRANSFERASE, MITOCHONDRIAL"/>
    <property type="match status" value="1"/>
</dbReference>
<evidence type="ECO:0000256" key="3">
    <source>
        <dbReference type="ARBA" id="ARBA00022691"/>
    </source>
</evidence>
<protein>
    <submittedName>
        <fullName evidence="5">Methyltransferase family protein</fullName>
    </submittedName>
</protein>
<keyword evidence="2 5" id="KW-0808">Transferase</keyword>
<evidence type="ECO:0000313" key="5">
    <source>
        <dbReference type="EMBL" id="TCS73015.1"/>
    </source>
</evidence>
<keyword evidence="1 5" id="KW-0489">Methyltransferase</keyword>
<evidence type="ECO:0000313" key="6">
    <source>
        <dbReference type="Proteomes" id="UP000295135"/>
    </source>
</evidence>
<dbReference type="GO" id="GO:0008757">
    <property type="term" value="F:S-adenosylmethionine-dependent methyltransferase activity"/>
    <property type="evidence" value="ECO:0007669"/>
    <property type="project" value="InterPro"/>
</dbReference>
<dbReference type="Proteomes" id="UP000295135">
    <property type="component" value="Unassembled WGS sequence"/>
</dbReference>
<gene>
    <name evidence="5" type="ORF">EDC61_103138</name>
</gene>
<evidence type="ECO:0000256" key="2">
    <source>
        <dbReference type="ARBA" id="ARBA00022679"/>
    </source>
</evidence>
<dbReference type="SUPFAM" id="SSF53335">
    <property type="entry name" value="S-adenosyl-L-methionine-dependent methyltransferases"/>
    <property type="match status" value="1"/>
</dbReference>
<dbReference type="GO" id="GO:0032259">
    <property type="term" value="P:methylation"/>
    <property type="evidence" value="ECO:0007669"/>
    <property type="project" value="UniProtKB-KW"/>
</dbReference>
<name>A0A4R3JXG0_9PROT</name>
<accession>A0A4R3JXG0</accession>
<organism evidence="5 6">
    <name type="scientific">Sulfuritortus calidifontis</name>
    <dbReference type="NCBI Taxonomy" id="1914471"/>
    <lineage>
        <taxon>Bacteria</taxon>
        <taxon>Pseudomonadati</taxon>
        <taxon>Pseudomonadota</taxon>
        <taxon>Betaproteobacteria</taxon>
        <taxon>Nitrosomonadales</taxon>
        <taxon>Thiobacillaceae</taxon>
        <taxon>Sulfuritortus</taxon>
    </lineage>
</organism>
<dbReference type="EMBL" id="SLZY01000003">
    <property type="protein sequence ID" value="TCS73015.1"/>
    <property type="molecule type" value="Genomic_DNA"/>
</dbReference>
<evidence type="ECO:0000256" key="1">
    <source>
        <dbReference type="ARBA" id="ARBA00022603"/>
    </source>
</evidence>
<reference evidence="5 6" key="1">
    <citation type="submission" date="2019-03" db="EMBL/GenBank/DDBJ databases">
        <title>Genomic Encyclopedia of Type Strains, Phase IV (KMG-IV): sequencing the most valuable type-strain genomes for metagenomic binning, comparative biology and taxonomic classification.</title>
        <authorList>
            <person name="Goeker M."/>
        </authorList>
    </citation>
    <scope>NUCLEOTIDE SEQUENCE [LARGE SCALE GENOMIC DNA]</scope>
    <source>
        <strain evidence="5 6">DSM 103923</strain>
    </source>
</reference>
<dbReference type="InterPro" id="IPR029063">
    <property type="entry name" value="SAM-dependent_MTases_sf"/>
</dbReference>
<dbReference type="InterPro" id="IPR013216">
    <property type="entry name" value="Methyltransf_11"/>
</dbReference>
<evidence type="ECO:0000259" key="4">
    <source>
        <dbReference type="Pfam" id="PF08241"/>
    </source>
</evidence>
<keyword evidence="6" id="KW-1185">Reference proteome</keyword>
<sequence>MDAASYEAWYATPRGRWVAETEFALLLRLLDLPPGASLLDIGCGTGQFTRRFAQAGYGVTGIDPDPERIAYAQAHAYGMEAYLTGDGKRLAFADKQFDAAVAVTSLCFVEDQLAFVKEMARVARQRIVLGLLNRHSLLYWQKGRHGGQGGYRGAHWHSLGEARALLGKLNVSEVRHGSAVFLPDGGGLARTVERVLPARLPFGGFLAITARPS</sequence>
<dbReference type="PANTHER" id="PTHR43464">
    <property type="entry name" value="METHYLTRANSFERASE"/>
    <property type="match status" value="1"/>
</dbReference>
<dbReference type="Pfam" id="PF08241">
    <property type="entry name" value="Methyltransf_11"/>
    <property type="match status" value="1"/>
</dbReference>